<keyword evidence="1" id="KW-0732">Signal</keyword>
<name>A0ABU5LC22_9GAMM</name>
<evidence type="ECO:0000256" key="1">
    <source>
        <dbReference type="SAM" id="SignalP"/>
    </source>
</evidence>
<dbReference type="EMBL" id="JAOBTT010000001">
    <property type="protein sequence ID" value="MDZ7277492.1"/>
    <property type="molecule type" value="Genomic_DNA"/>
</dbReference>
<sequence>MLLLALTITSLLHYHRALALGFSQQWLQHQAWQAAAQALQGRDVAGWHTQRQQQAFSARCTLERVTVTGAQQRTATLAQLKCR</sequence>
<reference evidence="4" key="1">
    <citation type="submission" date="2023-07" db="EMBL/GenBank/DDBJ databases">
        <title>Structural and functional analysis of rice phyllospheric bacteria for their antimicrobial properties and defense elicitation against blast disease.</title>
        <authorList>
            <person name="Sahu K.P."/>
            <person name="Asharani P."/>
            <person name="Kumar M."/>
            <person name="Reddy B."/>
            <person name="Kumar A."/>
        </authorList>
    </citation>
    <scope>NUCLEOTIDE SEQUENCE [LARGE SCALE GENOMIC DNA]</scope>
    <source>
        <strain evidence="4">OsEp_Plm_30P10</strain>
    </source>
</reference>
<dbReference type="Pfam" id="PF12528">
    <property type="entry name" value="T2SSppdC"/>
    <property type="match status" value="1"/>
</dbReference>
<proteinExistence type="predicted"/>
<keyword evidence="4" id="KW-1185">Reference proteome</keyword>
<feature type="signal peptide" evidence="1">
    <location>
        <begin position="1"/>
        <end position="19"/>
    </location>
</feature>
<comment type="caution">
    <text evidence="3">The sequence shown here is derived from an EMBL/GenBank/DDBJ whole genome shotgun (WGS) entry which is preliminary data.</text>
</comment>
<organism evidence="3 4">
    <name type="scientific">Pantoea eucrina</name>
    <dbReference type="NCBI Taxonomy" id="472693"/>
    <lineage>
        <taxon>Bacteria</taxon>
        <taxon>Pseudomonadati</taxon>
        <taxon>Pseudomonadota</taxon>
        <taxon>Gammaproteobacteria</taxon>
        <taxon>Enterobacterales</taxon>
        <taxon>Erwiniaceae</taxon>
        <taxon>Pantoea</taxon>
    </lineage>
</organism>
<feature type="chain" id="PRO_5046630011" evidence="1">
    <location>
        <begin position="20"/>
        <end position="83"/>
    </location>
</feature>
<dbReference type="Proteomes" id="UP001288620">
    <property type="component" value="Unassembled WGS sequence"/>
</dbReference>
<feature type="domain" description="Prepilin peptidase dependent protein C-like C-terminal" evidence="2">
    <location>
        <begin position="14"/>
        <end position="83"/>
    </location>
</feature>
<evidence type="ECO:0000313" key="4">
    <source>
        <dbReference type="Proteomes" id="UP001288620"/>
    </source>
</evidence>
<evidence type="ECO:0000259" key="2">
    <source>
        <dbReference type="Pfam" id="PF12528"/>
    </source>
</evidence>
<dbReference type="RefSeq" id="WP_322541593.1">
    <property type="nucleotide sequence ID" value="NZ_JAOBTT010000001.1"/>
</dbReference>
<protein>
    <submittedName>
        <fullName evidence="3">Prepilin-type cleavage/methylation domain-containing protein</fullName>
    </submittedName>
</protein>
<accession>A0ABU5LC22</accession>
<evidence type="ECO:0000313" key="3">
    <source>
        <dbReference type="EMBL" id="MDZ7277492.1"/>
    </source>
</evidence>
<gene>
    <name evidence="3" type="ORF">N4G40_04230</name>
</gene>
<dbReference type="InterPro" id="IPR022204">
    <property type="entry name" value="PpdC-like_C"/>
</dbReference>